<dbReference type="EMBL" id="JAUKUD010000003">
    <property type="protein sequence ID" value="KAK0749038.1"/>
    <property type="molecule type" value="Genomic_DNA"/>
</dbReference>
<name>A0AA40K7P5_9PEZI</name>
<reference evidence="2" key="1">
    <citation type="submission" date="2023-06" db="EMBL/GenBank/DDBJ databases">
        <title>Genome-scale phylogeny and comparative genomics of the fungal order Sordariales.</title>
        <authorList>
            <consortium name="Lawrence Berkeley National Laboratory"/>
            <person name="Hensen N."/>
            <person name="Bonometti L."/>
            <person name="Westerberg I."/>
            <person name="Brannstrom I.O."/>
            <person name="Guillou S."/>
            <person name="Cros-Aarteil S."/>
            <person name="Calhoun S."/>
            <person name="Haridas S."/>
            <person name="Kuo A."/>
            <person name="Mondo S."/>
            <person name="Pangilinan J."/>
            <person name="Riley R."/>
            <person name="LaButti K."/>
            <person name="Andreopoulos B."/>
            <person name="Lipzen A."/>
            <person name="Chen C."/>
            <person name="Yanf M."/>
            <person name="Daum C."/>
            <person name="Ng V."/>
            <person name="Clum A."/>
            <person name="Steindorff A."/>
            <person name="Ohm R."/>
            <person name="Martin F."/>
            <person name="Silar P."/>
            <person name="Natvig D."/>
            <person name="Lalanne C."/>
            <person name="Gautier V."/>
            <person name="Ament-velasquez S.L."/>
            <person name="Kruys A."/>
            <person name="Hutchinson M.I."/>
            <person name="Powell A.J."/>
            <person name="Barry K."/>
            <person name="Miller A.N."/>
            <person name="Grigoriev I.V."/>
            <person name="Debuchy R."/>
            <person name="Gladieux P."/>
            <person name="Thoren M.H."/>
            <person name="Johannesson H."/>
        </authorList>
    </citation>
    <scope>NUCLEOTIDE SEQUENCE</scope>
    <source>
        <strain evidence="2">SMH3187-1</strain>
    </source>
</reference>
<gene>
    <name evidence="2" type="ORF">B0T18DRAFT_96564</name>
</gene>
<feature type="region of interest" description="Disordered" evidence="1">
    <location>
        <begin position="47"/>
        <end position="87"/>
    </location>
</feature>
<dbReference type="AlphaFoldDB" id="A0AA40K7P5"/>
<evidence type="ECO:0000313" key="2">
    <source>
        <dbReference type="EMBL" id="KAK0749038.1"/>
    </source>
</evidence>
<dbReference type="Proteomes" id="UP001172155">
    <property type="component" value="Unassembled WGS sequence"/>
</dbReference>
<organism evidence="2 3">
    <name type="scientific">Schizothecium vesticola</name>
    <dbReference type="NCBI Taxonomy" id="314040"/>
    <lineage>
        <taxon>Eukaryota</taxon>
        <taxon>Fungi</taxon>
        <taxon>Dikarya</taxon>
        <taxon>Ascomycota</taxon>
        <taxon>Pezizomycotina</taxon>
        <taxon>Sordariomycetes</taxon>
        <taxon>Sordariomycetidae</taxon>
        <taxon>Sordariales</taxon>
        <taxon>Schizotheciaceae</taxon>
        <taxon>Schizothecium</taxon>
    </lineage>
</organism>
<evidence type="ECO:0000256" key="1">
    <source>
        <dbReference type="SAM" id="MobiDB-lite"/>
    </source>
</evidence>
<evidence type="ECO:0000313" key="3">
    <source>
        <dbReference type="Proteomes" id="UP001172155"/>
    </source>
</evidence>
<sequence>MKRILGRAACVLWVRPNLPSHRTSIRSDRGQPAILVMQRRRCAPPFQTRRVGAPPFTSRPRRMIPWSSVHAPPETGSCSPGTRPGRRRRRIALAATTYVDPRNGNQGKGQTTPAGTSKQLLAERPLCFYFCGEARGRRLSLIGVPLRFPFPEGSRPLGTREA</sequence>
<proteinExistence type="predicted"/>
<keyword evidence="3" id="KW-1185">Reference proteome</keyword>
<comment type="caution">
    <text evidence="2">The sequence shown here is derived from an EMBL/GenBank/DDBJ whole genome shotgun (WGS) entry which is preliminary data.</text>
</comment>
<accession>A0AA40K7P5</accession>
<protein>
    <submittedName>
        <fullName evidence="2">Uncharacterized protein</fullName>
    </submittedName>
</protein>